<feature type="transmembrane region" description="Helical" evidence="9">
    <location>
        <begin position="149"/>
        <end position="172"/>
    </location>
</feature>
<dbReference type="FunFam" id="1.10.3470.10:FF:000001">
    <property type="entry name" value="Vitamin B12 ABC transporter permease BtuC"/>
    <property type="match status" value="1"/>
</dbReference>
<dbReference type="InterPro" id="IPR000522">
    <property type="entry name" value="ABC_transptr_permease_BtuC"/>
</dbReference>
<feature type="transmembrane region" description="Helical" evidence="9">
    <location>
        <begin position="95"/>
        <end position="114"/>
    </location>
</feature>
<evidence type="ECO:0000256" key="2">
    <source>
        <dbReference type="ARBA" id="ARBA00007935"/>
    </source>
</evidence>
<reference evidence="10 11" key="2">
    <citation type="submission" date="2020-02" db="EMBL/GenBank/DDBJ databases">
        <title>The new genus of Enterobacteriales.</title>
        <authorList>
            <person name="Kim I.S."/>
        </authorList>
    </citation>
    <scope>NUCLEOTIDE SEQUENCE [LARGE SCALE GENOMIC DNA]</scope>
    <source>
        <strain evidence="10 11">SAP-6</strain>
    </source>
</reference>
<dbReference type="CDD" id="cd06550">
    <property type="entry name" value="TM_ABC_iron-siderophores_like"/>
    <property type="match status" value="1"/>
</dbReference>
<dbReference type="GO" id="GO:0042935">
    <property type="term" value="P:achromobactin transport"/>
    <property type="evidence" value="ECO:0007669"/>
    <property type="project" value="UniProtKB-ARBA"/>
</dbReference>
<dbReference type="EMBL" id="WUBS01000007">
    <property type="protein sequence ID" value="NDL63455.1"/>
    <property type="molecule type" value="Genomic_DNA"/>
</dbReference>
<dbReference type="Proteomes" id="UP000461443">
    <property type="component" value="Unassembled WGS sequence"/>
</dbReference>
<dbReference type="Pfam" id="PF01032">
    <property type="entry name" value="FecCD"/>
    <property type="match status" value="1"/>
</dbReference>
<feature type="transmembrane region" description="Helical" evidence="9">
    <location>
        <begin position="121"/>
        <end position="143"/>
    </location>
</feature>
<sequence>MVSNGPVRLNAAAPWLLAALTLAIVFLSLGVGQFSLSPLRVLHQLAHPFHAGSLENQVIWAIRMPRILTACLAGGALALCGATLQGIFHNPLVDPHIIGVSAGAAFGGTLAILLGLAPPLLLASTFCFGLLALLLVYLIAATLGRENRLMLILAGIILGGFFAALVSLLQYLADTEEKLPSIVFWLLGSFATANWHKLLMLFVPAVCAGGLLYRLRWRVNILSLGDADARALGMPVVNLRRLTLVLCAVLTAAQVAVSGSIGWIGLVIPHLARMLVGADHRRLLPTAFWLGGAFMVLVDDLARTLSEAEIPLGILTALLGAPLFAWQLIRDSREEKR</sequence>
<feature type="transmembrane region" description="Helical" evidence="9">
    <location>
        <begin position="12"/>
        <end position="32"/>
    </location>
</feature>
<keyword evidence="6 9" id="KW-1133">Transmembrane helix</keyword>
<evidence type="ECO:0000256" key="3">
    <source>
        <dbReference type="ARBA" id="ARBA00022448"/>
    </source>
</evidence>
<comment type="function">
    <text evidence="8">Part of the binding-protein-dependent transport system CbrABCD for uptake of the siderophore achromobactin. Probably responsible for the translocation of the substrate across the membrane.</text>
</comment>
<dbReference type="RefSeq" id="WP_162366167.1">
    <property type="nucleotide sequence ID" value="NZ_WUBS01000007.1"/>
</dbReference>
<evidence type="ECO:0000256" key="9">
    <source>
        <dbReference type="SAM" id="Phobius"/>
    </source>
</evidence>
<keyword evidence="4" id="KW-1003">Cell membrane</keyword>
<keyword evidence="11" id="KW-1185">Reference proteome</keyword>
<feature type="transmembrane region" description="Helical" evidence="9">
    <location>
        <begin position="184"/>
        <end position="213"/>
    </location>
</feature>
<dbReference type="InterPro" id="IPR037294">
    <property type="entry name" value="ABC_BtuC-like"/>
</dbReference>
<dbReference type="GO" id="GO:0033214">
    <property type="term" value="P:siderophore-iron import into cell"/>
    <property type="evidence" value="ECO:0007669"/>
    <property type="project" value="TreeGrafter"/>
</dbReference>
<dbReference type="PANTHER" id="PTHR30472:SF70">
    <property type="entry name" value="MOLYBDATE IMPORT SYSTEM PERMEASE PROTEIN MOLB"/>
    <property type="match status" value="1"/>
</dbReference>
<dbReference type="Gene3D" id="1.10.3470.10">
    <property type="entry name" value="ABC transporter involved in vitamin B12 uptake, BtuC"/>
    <property type="match status" value="1"/>
</dbReference>
<evidence type="ECO:0000256" key="5">
    <source>
        <dbReference type="ARBA" id="ARBA00022692"/>
    </source>
</evidence>
<evidence type="ECO:0000256" key="1">
    <source>
        <dbReference type="ARBA" id="ARBA00004651"/>
    </source>
</evidence>
<keyword evidence="3" id="KW-0813">Transport</keyword>
<gene>
    <name evidence="10" type="ORF">GRH90_11940</name>
</gene>
<keyword evidence="5 9" id="KW-0812">Transmembrane</keyword>
<comment type="similarity">
    <text evidence="2">Belongs to the binding-protein-dependent transport system permease family. FecCD subfamily.</text>
</comment>
<dbReference type="GO" id="GO:0022857">
    <property type="term" value="F:transmembrane transporter activity"/>
    <property type="evidence" value="ECO:0007669"/>
    <property type="project" value="InterPro"/>
</dbReference>
<proteinExistence type="inferred from homology"/>
<feature type="transmembrane region" description="Helical" evidence="9">
    <location>
        <begin position="242"/>
        <end position="268"/>
    </location>
</feature>
<feature type="transmembrane region" description="Helical" evidence="9">
    <location>
        <begin position="310"/>
        <end position="329"/>
    </location>
</feature>
<evidence type="ECO:0000256" key="4">
    <source>
        <dbReference type="ARBA" id="ARBA00022475"/>
    </source>
</evidence>
<evidence type="ECO:0000313" key="11">
    <source>
        <dbReference type="Proteomes" id="UP000461443"/>
    </source>
</evidence>
<organism evidence="10 11">
    <name type="scientific">Acerihabitans arboris</name>
    <dbReference type="NCBI Taxonomy" id="2691583"/>
    <lineage>
        <taxon>Bacteria</taxon>
        <taxon>Pseudomonadati</taxon>
        <taxon>Pseudomonadota</taxon>
        <taxon>Gammaproteobacteria</taxon>
        <taxon>Enterobacterales</taxon>
        <taxon>Pectobacteriaceae</taxon>
        <taxon>Acerihabitans</taxon>
    </lineage>
</organism>
<evidence type="ECO:0000256" key="6">
    <source>
        <dbReference type="ARBA" id="ARBA00022989"/>
    </source>
</evidence>
<protein>
    <submittedName>
        <fullName evidence="10">Iron chelate uptake ABC transporter family permease subunit</fullName>
    </submittedName>
</protein>
<dbReference type="GO" id="GO:0005886">
    <property type="term" value="C:plasma membrane"/>
    <property type="evidence" value="ECO:0007669"/>
    <property type="project" value="UniProtKB-SubCell"/>
</dbReference>
<evidence type="ECO:0000256" key="8">
    <source>
        <dbReference type="ARBA" id="ARBA00053987"/>
    </source>
</evidence>
<feature type="transmembrane region" description="Helical" evidence="9">
    <location>
        <begin position="67"/>
        <end position="89"/>
    </location>
</feature>
<name>A0A845SQN2_9GAMM</name>
<dbReference type="SUPFAM" id="SSF81345">
    <property type="entry name" value="ABC transporter involved in vitamin B12 uptake, BtuC"/>
    <property type="match status" value="1"/>
</dbReference>
<evidence type="ECO:0000313" key="10">
    <source>
        <dbReference type="EMBL" id="NDL63455.1"/>
    </source>
</evidence>
<reference evidence="10 11" key="1">
    <citation type="submission" date="2019-12" db="EMBL/GenBank/DDBJ databases">
        <authorList>
            <person name="Lee S.D."/>
        </authorList>
    </citation>
    <scope>NUCLEOTIDE SEQUENCE [LARGE SCALE GENOMIC DNA]</scope>
    <source>
        <strain evidence="10 11">SAP-6</strain>
    </source>
</reference>
<dbReference type="AlphaFoldDB" id="A0A845SQN2"/>
<comment type="subcellular location">
    <subcellularLocation>
        <location evidence="1">Cell membrane</location>
        <topology evidence="1">Multi-pass membrane protein</topology>
    </subcellularLocation>
</comment>
<dbReference type="PANTHER" id="PTHR30472">
    <property type="entry name" value="FERRIC ENTEROBACTIN TRANSPORT SYSTEM PERMEASE PROTEIN"/>
    <property type="match status" value="1"/>
</dbReference>
<comment type="caution">
    <text evidence="10">The sequence shown here is derived from an EMBL/GenBank/DDBJ whole genome shotgun (WGS) entry which is preliminary data.</text>
</comment>
<accession>A0A845SQN2</accession>
<evidence type="ECO:0000256" key="7">
    <source>
        <dbReference type="ARBA" id="ARBA00023136"/>
    </source>
</evidence>
<keyword evidence="7 9" id="KW-0472">Membrane</keyword>